<protein>
    <submittedName>
        <fullName evidence="5">Transcriptional regulator</fullName>
    </submittedName>
</protein>
<dbReference type="OrthoDB" id="9791537at2"/>
<dbReference type="InterPro" id="IPR010982">
    <property type="entry name" value="Lambda_DNA-bd_dom_sf"/>
</dbReference>
<dbReference type="SUPFAM" id="SSF51306">
    <property type="entry name" value="LexA/Signal peptidase"/>
    <property type="match status" value="1"/>
</dbReference>
<feature type="domain" description="HTH cro/C1-type" evidence="4">
    <location>
        <begin position="18"/>
        <end position="63"/>
    </location>
</feature>
<dbReference type="Gene3D" id="1.10.260.40">
    <property type="entry name" value="lambda repressor-like DNA-binding domains"/>
    <property type="match status" value="1"/>
</dbReference>
<dbReference type="PANTHER" id="PTHR40661">
    <property type="match status" value="1"/>
</dbReference>
<sequence>MKETTLAERLKMAMDTGKFTQAKLASATGMAQPSIWKLLSGKALSSTKILQLSRVLNVRAEWLSEGKGPMNDNSSNDIAEIKRSYDDVFSVDVYGKNGLTGERVLVPDSVKSKTCRAYRLNVNSGCAEAPSGTLIVVDIKEIPGTNDLVYAHVNELASVYRFMQGGSFGFLAVDDPRIPLLELTSKSSLIGVIVYLSRSLRRK</sequence>
<dbReference type="SMART" id="SM00530">
    <property type="entry name" value="HTH_XRE"/>
    <property type="match status" value="1"/>
</dbReference>
<keyword evidence="2" id="KW-0238">DNA-binding</keyword>
<evidence type="ECO:0000256" key="1">
    <source>
        <dbReference type="ARBA" id="ARBA00023015"/>
    </source>
</evidence>
<reference evidence="5 6" key="1">
    <citation type="submission" date="2017-05" db="EMBL/GenBank/DDBJ databases">
        <title>Genome sequence of Candidatus Fukatsuia symbiotica and Candidatus Hamiltonella defensa from Acyrthosiphon pisum strain 5D.</title>
        <authorList>
            <person name="Patel V.A."/>
            <person name="Chevignon G."/>
            <person name="Russell J.A."/>
            <person name="Oliver K.M."/>
        </authorList>
    </citation>
    <scope>NUCLEOTIDE SEQUENCE [LARGE SCALE GENOMIC DNA]</scope>
    <source>
        <strain evidence="5 6">5D</strain>
    </source>
</reference>
<accession>A0A2U8I4Q5</accession>
<name>A0A2U8I4Q5_9GAMM</name>
<dbReference type="PANTHER" id="PTHR40661:SF3">
    <property type="entry name" value="FELS-1 PROPHAGE TRANSCRIPTIONAL REGULATOR"/>
    <property type="match status" value="1"/>
</dbReference>
<evidence type="ECO:0000256" key="3">
    <source>
        <dbReference type="ARBA" id="ARBA00023163"/>
    </source>
</evidence>
<keyword evidence="1" id="KW-0805">Transcription regulation</keyword>
<dbReference type="EMBL" id="CP021659">
    <property type="protein sequence ID" value="AWK14127.1"/>
    <property type="molecule type" value="Genomic_DNA"/>
</dbReference>
<organism evidence="5 6">
    <name type="scientific">Candidatus Fukatsuia symbiotica</name>
    <dbReference type="NCBI Taxonomy" id="1878942"/>
    <lineage>
        <taxon>Bacteria</taxon>
        <taxon>Pseudomonadati</taxon>
        <taxon>Pseudomonadota</taxon>
        <taxon>Gammaproteobacteria</taxon>
        <taxon>Enterobacterales</taxon>
        <taxon>Yersiniaceae</taxon>
        <taxon>Candidatus Fukatsuia</taxon>
    </lineage>
</organism>
<evidence type="ECO:0000313" key="5">
    <source>
        <dbReference type="EMBL" id="AWK14127.1"/>
    </source>
</evidence>
<dbReference type="Proteomes" id="UP000261875">
    <property type="component" value="Chromosome"/>
</dbReference>
<dbReference type="SUPFAM" id="SSF47413">
    <property type="entry name" value="lambda repressor-like DNA-binding domains"/>
    <property type="match status" value="1"/>
</dbReference>
<dbReference type="CDD" id="cd00093">
    <property type="entry name" value="HTH_XRE"/>
    <property type="match status" value="1"/>
</dbReference>
<evidence type="ECO:0000256" key="2">
    <source>
        <dbReference type="ARBA" id="ARBA00023125"/>
    </source>
</evidence>
<evidence type="ECO:0000313" key="6">
    <source>
        <dbReference type="Proteomes" id="UP000261875"/>
    </source>
</evidence>
<dbReference type="KEGG" id="fsm:CCS41_05965"/>
<dbReference type="PROSITE" id="PS50943">
    <property type="entry name" value="HTH_CROC1"/>
    <property type="match status" value="1"/>
</dbReference>
<dbReference type="Pfam" id="PF01381">
    <property type="entry name" value="HTH_3"/>
    <property type="match status" value="1"/>
</dbReference>
<dbReference type="InterPro" id="IPR036286">
    <property type="entry name" value="LexA/Signal_pep-like_sf"/>
</dbReference>
<evidence type="ECO:0000259" key="4">
    <source>
        <dbReference type="PROSITE" id="PS50943"/>
    </source>
</evidence>
<dbReference type="RefSeq" id="WP_119797351.1">
    <property type="nucleotide sequence ID" value="NZ_CP021659.1"/>
</dbReference>
<dbReference type="GO" id="GO:0003677">
    <property type="term" value="F:DNA binding"/>
    <property type="evidence" value="ECO:0007669"/>
    <property type="project" value="UniProtKB-KW"/>
</dbReference>
<dbReference type="AlphaFoldDB" id="A0A2U8I4Q5"/>
<keyword evidence="6" id="KW-1185">Reference proteome</keyword>
<gene>
    <name evidence="5" type="ORF">CCS41_05965</name>
</gene>
<keyword evidence="3" id="KW-0804">Transcription</keyword>
<dbReference type="InterPro" id="IPR001387">
    <property type="entry name" value="Cro/C1-type_HTH"/>
</dbReference>
<proteinExistence type="predicted"/>